<protein>
    <submittedName>
        <fullName evidence="2">Alpha/beta hydrolase</fullName>
    </submittedName>
</protein>
<accession>A0A849A1V5</accession>
<evidence type="ECO:0000313" key="2">
    <source>
        <dbReference type="EMBL" id="NNG35014.1"/>
    </source>
</evidence>
<dbReference type="InterPro" id="IPR000073">
    <property type="entry name" value="AB_hydrolase_1"/>
</dbReference>
<keyword evidence="2" id="KW-0378">Hydrolase</keyword>
<feature type="domain" description="AB hydrolase-1" evidence="1">
    <location>
        <begin position="30"/>
        <end position="254"/>
    </location>
</feature>
<dbReference type="AlphaFoldDB" id="A0A849A1V5"/>
<dbReference type="Gene3D" id="3.40.50.1820">
    <property type="entry name" value="alpha/beta hydrolase"/>
    <property type="match status" value="1"/>
</dbReference>
<gene>
    <name evidence="2" type="ORF">HKD39_04650</name>
</gene>
<dbReference type="SUPFAM" id="SSF53474">
    <property type="entry name" value="alpha/beta-Hydrolases"/>
    <property type="match status" value="1"/>
</dbReference>
<reference evidence="2 3" key="1">
    <citation type="submission" date="2020-05" db="EMBL/GenBank/DDBJ databases">
        <title>Nakamurella sp. DB0629 isolated from air conditioner.</title>
        <authorList>
            <person name="Kim D.H."/>
            <person name="Kim D.-U."/>
        </authorList>
    </citation>
    <scope>NUCLEOTIDE SEQUENCE [LARGE SCALE GENOMIC DNA]</scope>
    <source>
        <strain evidence="2 3">DB0629</strain>
    </source>
</reference>
<dbReference type="InterPro" id="IPR029058">
    <property type="entry name" value="AB_hydrolase_fold"/>
</dbReference>
<dbReference type="Proteomes" id="UP000562984">
    <property type="component" value="Unassembled WGS sequence"/>
</dbReference>
<proteinExistence type="predicted"/>
<dbReference type="RefSeq" id="WP_171198656.1">
    <property type="nucleotide sequence ID" value="NZ_JABEND010000002.1"/>
</dbReference>
<organism evidence="2 3">
    <name type="scientific">Nakamurella aerolata</name>
    <dbReference type="NCBI Taxonomy" id="1656892"/>
    <lineage>
        <taxon>Bacteria</taxon>
        <taxon>Bacillati</taxon>
        <taxon>Actinomycetota</taxon>
        <taxon>Actinomycetes</taxon>
        <taxon>Nakamurellales</taxon>
        <taxon>Nakamurellaceae</taxon>
        <taxon>Nakamurella</taxon>
    </lineage>
</organism>
<dbReference type="Pfam" id="PF12697">
    <property type="entry name" value="Abhydrolase_6"/>
    <property type="match status" value="1"/>
</dbReference>
<sequence>MEQTIQNRLLRPDGSWVCLDGYGDTSGPGLVIVPGVMSDASGWRQVASSVTAWPSVWVVNRRGRTPSGPLGRDYSMATEVGDLSAVLEAIGEQRSVFGWSYGGLITLLLARNRALRQVIAYEPVDPTFGNAALPSLRAADAAQDWDAAVRIVNEDVSGFSAEYVRSLRTDEPAWATLRRLSVPLYRELSALSRADLDAELGSRATRIDLIIGSRNVDSDPYGAAFRQIENQLGRHTVTQLPEQGHLAHLEAPVALGRLLDQLAI</sequence>
<dbReference type="GO" id="GO:0016787">
    <property type="term" value="F:hydrolase activity"/>
    <property type="evidence" value="ECO:0007669"/>
    <property type="project" value="UniProtKB-KW"/>
</dbReference>
<dbReference type="EMBL" id="JABEND010000002">
    <property type="protein sequence ID" value="NNG35014.1"/>
    <property type="molecule type" value="Genomic_DNA"/>
</dbReference>
<keyword evidence="3" id="KW-1185">Reference proteome</keyword>
<comment type="caution">
    <text evidence="2">The sequence shown here is derived from an EMBL/GenBank/DDBJ whole genome shotgun (WGS) entry which is preliminary data.</text>
</comment>
<evidence type="ECO:0000259" key="1">
    <source>
        <dbReference type="Pfam" id="PF12697"/>
    </source>
</evidence>
<name>A0A849A1V5_9ACTN</name>
<evidence type="ECO:0000313" key="3">
    <source>
        <dbReference type="Proteomes" id="UP000562984"/>
    </source>
</evidence>